<protein>
    <recommendedName>
        <fullName evidence="1">diguanylate cyclase</fullName>
        <ecNumber evidence="1">2.7.7.65</ecNumber>
    </recommendedName>
</protein>
<dbReference type="PROSITE" id="PS50887">
    <property type="entry name" value="GGDEF"/>
    <property type="match status" value="1"/>
</dbReference>
<organism evidence="5 6">
    <name type="scientific">Leptothrix cholodnii (strain ATCC 51168 / LMG 8142 / SP-6)</name>
    <name type="common">Leptothrix discophora (strain SP-6)</name>
    <dbReference type="NCBI Taxonomy" id="395495"/>
    <lineage>
        <taxon>Bacteria</taxon>
        <taxon>Pseudomonadati</taxon>
        <taxon>Pseudomonadota</taxon>
        <taxon>Betaproteobacteria</taxon>
        <taxon>Burkholderiales</taxon>
        <taxon>Sphaerotilaceae</taxon>
        <taxon>Leptothrix</taxon>
    </lineage>
</organism>
<name>B1Y3T8_LEPCP</name>
<dbReference type="CDD" id="cd01949">
    <property type="entry name" value="GGDEF"/>
    <property type="match status" value="1"/>
</dbReference>
<dbReference type="Gene3D" id="3.30.70.270">
    <property type="match status" value="1"/>
</dbReference>
<keyword evidence="3" id="KW-1133">Transmembrane helix</keyword>
<dbReference type="KEGG" id="lch:Lcho_1063"/>
<dbReference type="Pfam" id="PF00990">
    <property type="entry name" value="GGDEF"/>
    <property type="match status" value="1"/>
</dbReference>
<dbReference type="SMART" id="SM00267">
    <property type="entry name" value="GGDEF"/>
    <property type="match status" value="1"/>
</dbReference>
<dbReference type="GO" id="GO:0052621">
    <property type="term" value="F:diguanylate cyclase activity"/>
    <property type="evidence" value="ECO:0007669"/>
    <property type="project" value="UniProtKB-EC"/>
</dbReference>
<dbReference type="PANTHER" id="PTHR45138">
    <property type="entry name" value="REGULATORY COMPONENTS OF SENSORY TRANSDUCTION SYSTEM"/>
    <property type="match status" value="1"/>
</dbReference>
<dbReference type="InterPro" id="IPR050469">
    <property type="entry name" value="Diguanylate_Cyclase"/>
</dbReference>
<dbReference type="InterPro" id="IPR029787">
    <property type="entry name" value="Nucleotide_cyclase"/>
</dbReference>
<dbReference type="InterPro" id="IPR000160">
    <property type="entry name" value="GGDEF_dom"/>
</dbReference>
<dbReference type="GO" id="GO:0043709">
    <property type="term" value="P:cell adhesion involved in single-species biofilm formation"/>
    <property type="evidence" value="ECO:0007669"/>
    <property type="project" value="TreeGrafter"/>
</dbReference>
<dbReference type="eggNOG" id="COG3706">
    <property type="taxonomic scope" value="Bacteria"/>
</dbReference>
<dbReference type="GO" id="GO:1902201">
    <property type="term" value="P:negative regulation of bacterial-type flagellum-dependent cell motility"/>
    <property type="evidence" value="ECO:0007669"/>
    <property type="project" value="TreeGrafter"/>
</dbReference>
<dbReference type="Proteomes" id="UP000001693">
    <property type="component" value="Chromosome"/>
</dbReference>
<reference evidence="5 6" key="1">
    <citation type="submission" date="2008-03" db="EMBL/GenBank/DDBJ databases">
        <title>Complete sequence of Leptothrix cholodnii SP-6.</title>
        <authorList>
            <consortium name="US DOE Joint Genome Institute"/>
            <person name="Copeland A."/>
            <person name="Lucas S."/>
            <person name="Lapidus A."/>
            <person name="Glavina del Rio T."/>
            <person name="Dalin E."/>
            <person name="Tice H."/>
            <person name="Bruce D."/>
            <person name="Goodwin L."/>
            <person name="Pitluck S."/>
            <person name="Chertkov O."/>
            <person name="Brettin T."/>
            <person name="Detter J.C."/>
            <person name="Han C."/>
            <person name="Kuske C.R."/>
            <person name="Schmutz J."/>
            <person name="Larimer F."/>
            <person name="Land M."/>
            <person name="Hauser L."/>
            <person name="Kyrpides N."/>
            <person name="Lykidis A."/>
            <person name="Emerson D."/>
            <person name="Richardson P."/>
        </authorList>
    </citation>
    <scope>NUCLEOTIDE SEQUENCE [LARGE SCALE GENOMIC DNA]</scope>
    <source>
        <strain evidence="6">ATCC 51168 / LMG 8142 / SP-6</strain>
    </source>
</reference>
<feature type="transmembrane region" description="Helical" evidence="3">
    <location>
        <begin position="25"/>
        <end position="48"/>
    </location>
</feature>
<dbReference type="STRING" id="395495.Lcho_1063"/>
<feature type="domain" description="GGDEF" evidence="4">
    <location>
        <begin position="238"/>
        <end position="366"/>
    </location>
</feature>
<feature type="transmembrane region" description="Helical" evidence="3">
    <location>
        <begin position="79"/>
        <end position="98"/>
    </location>
</feature>
<dbReference type="AlphaFoldDB" id="B1Y3T8"/>
<dbReference type="SUPFAM" id="SSF55073">
    <property type="entry name" value="Nucleotide cyclase"/>
    <property type="match status" value="1"/>
</dbReference>
<dbReference type="OrthoDB" id="9813903at2"/>
<dbReference type="NCBIfam" id="TIGR00254">
    <property type="entry name" value="GGDEF"/>
    <property type="match status" value="1"/>
</dbReference>
<sequence>MKHAWRRWLAPPAVEGDEDKRRRAAVVNTVVLGSIAFMLIVLLGMLLGGKAPRSVLWMDVGLLAAYVLMHRLLHRGHVGLAAMGLTLIGFTGLTLINMRLGTIRTPTASIYLFIVLMAGAVFQLRGLLTAAAASSLAVLGLIQAENAGLLPRPDYSVGLMQWVTYTALFGLASFLTYQGNQVVRRALARAEAEIEQRKLVEAELSRIAITDALTGVWNRRHFEQTIGAERAKAQRHHTPLSLLLFDVDHFKALNDQFGHQAGDQVLTELARLVGRSLRDGDVLARWGGEEFAVILHHCPAADALRLAEKLRGLVAGHAFDRVGTVTASFGVAELQPDETLDAWFRRVDLALYAAKSGGRNAVRLGA</sequence>
<dbReference type="HOGENOM" id="CLU_000445_11_1_4"/>
<keyword evidence="6" id="KW-1185">Reference proteome</keyword>
<evidence type="ECO:0000313" key="5">
    <source>
        <dbReference type="EMBL" id="ACB33332.1"/>
    </source>
</evidence>
<feature type="transmembrane region" description="Helical" evidence="3">
    <location>
        <begin position="110"/>
        <end position="139"/>
    </location>
</feature>
<evidence type="ECO:0000313" key="6">
    <source>
        <dbReference type="Proteomes" id="UP000001693"/>
    </source>
</evidence>
<keyword evidence="3" id="KW-0472">Membrane</keyword>
<dbReference type="EC" id="2.7.7.65" evidence="1"/>
<proteinExistence type="predicted"/>
<keyword evidence="3" id="KW-0812">Transmembrane</keyword>
<comment type="catalytic activity">
    <reaction evidence="2">
        <text>2 GTP = 3',3'-c-di-GMP + 2 diphosphate</text>
        <dbReference type="Rhea" id="RHEA:24898"/>
        <dbReference type="ChEBI" id="CHEBI:33019"/>
        <dbReference type="ChEBI" id="CHEBI:37565"/>
        <dbReference type="ChEBI" id="CHEBI:58805"/>
        <dbReference type="EC" id="2.7.7.65"/>
    </reaction>
</comment>
<accession>B1Y3T8</accession>
<feature type="transmembrane region" description="Helical" evidence="3">
    <location>
        <begin position="159"/>
        <end position="177"/>
    </location>
</feature>
<dbReference type="PANTHER" id="PTHR45138:SF9">
    <property type="entry name" value="DIGUANYLATE CYCLASE DGCM-RELATED"/>
    <property type="match status" value="1"/>
</dbReference>
<dbReference type="GO" id="GO:0005886">
    <property type="term" value="C:plasma membrane"/>
    <property type="evidence" value="ECO:0007669"/>
    <property type="project" value="TreeGrafter"/>
</dbReference>
<evidence type="ECO:0000259" key="4">
    <source>
        <dbReference type="PROSITE" id="PS50887"/>
    </source>
</evidence>
<gene>
    <name evidence="5" type="ordered locus">Lcho_1063</name>
</gene>
<evidence type="ECO:0000256" key="1">
    <source>
        <dbReference type="ARBA" id="ARBA00012528"/>
    </source>
</evidence>
<dbReference type="EMBL" id="CP001013">
    <property type="protein sequence ID" value="ACB33332.1"/>
    <property type="molecule type" value="Genomic_DNA"/>
</dbReference>
<dbReference type="RefSeq" id="WP_012346094.1">
    <property type="nucleotide sequence ID" value="NC_010524.1"/>
</dbReference>
<evidence type="ECO:0000256" key="2">
    <source>
        <dbReference type="ARBA" id="ARBA00034247"/>
    </source>
</evidence>
<dbReference type="FunFam" id="3.30.70.270:FF:000001">
    <property type="entry name" value="Diguanylate cyclase domain protein"/>
    <property type="match status" value="1"/>
</dbReference>
<dbReference type="InterPro" id="IPR043128">
    <property type="entry name" value="Rev_trsase/Diguanyl_cyclase"/>
</dbReference>
<evidence type="ECO:0000256" key="3">
    <source>
        <dbReference type="SAM" id="Phobius"/>
    </source>
</evidence>